<reference evidence="2" key="1">
    <citation type="submission" date="2023-03" db="EMBL/GenBank/DDBJ databases">
        <authorList>
            <person name="Liu Z."/>
        </authorList>
    </citation>
    <scope>NUCLEOTIDE SEQUENCE</scope>
    <source>
        <strain evidence="2">Bc006</strain>
        <plasmid evidence="2">p.BC006.1</plasmid>
    </source>
</reference>
<name>A0AAX3QM18_9BACI</name>
<dbReference type="AlphaFoldDB" id="A0AAX3QM18"/>
<dbReference type="Proteomes" id="UP001221092">
    <property type="component" value="Plasmid p.BC006.1"/>
</dbReference>
<keyword evidence="1" id="KW-1133">Transmembrane helix</keyword>
<keyword evidence="1" id="KW-0812">Transmembrane</keyword>
<feature type="transmembrane region" description="Helical" evidence="1">
    <location>
        <begin position="16"/>
        <end position="35"/>
    </location>
</feature>
<sequence length="128" mass="15191">MSRVSSKKDPKYKSEATFYILIFVAMALLIIWYGFCLPAKEIEDKQKNRNIEIAEKLVENELNVGKQSYDMELRNDRSKDWLNKWTGENVECFVFTNGKRYKVIFDSKLVNGLDTYEIVKIKKMVERY</sequence>
<gene>
    <name evidence="2" type="ORF">P3K65_27700</name>
</gene>
<dbReference type="RefSeq" id="WP_276105297.1">
    <property type="nucleotide sequence ID" value="NZ_CP119630.1"/>
</dbReference>
<organism evidence="2 3">
    <name type="scientific">Bacillus paranthracis</name>
    <dbReference type="NCBI Taxonomy" id="2026186"/>
    <lineage>
        <taxon>Bacteria</taxon>
        <taxon>Bacillati</taxon>
        <taxon>Bacillota</taxon>
        <taxon>Bacilli</taxon>
        <taxon>Bacillales</taxon>
        <taxon>Bacillaceae</taxon>
        <taxon>Bacillus</taxon>
        <taxon>Bacillus cereus group</taxon>
    </lineage>
</organism>
<accession>A0AAX3QM18</accession>
<evidence type="ECO:0000313" key="3">
    <source>
        <dbReference type="Proteomes" id="UP001221092"/>
    </source>
</evidence>
<evidence type="ECO:0000256" key="1">
    <source>
        <dbReference type="SAM" id="Phobius"/>
    </source>
</evidence>
<proteinExistence type="predicted"/>
<keyword evidence="2" id="KW-0614">Plasmid</keyword>
<evidence type="ECO:0000313" key="2">
    <source>
        <dbReference type="EMBL" id="WES09613.1"/>
    </source>
</evidence>
<protein>
    <submittedName>
        <fullName evidence="2">Uncharacterized protein</fullName>
    </submittedName>
</protein>
<geneLocation type="plasmid" evidence="2 3">
    <name>p.BC006.1</name>
</geneLocation>
<dbReference type="EMBL" id="CP119630">
    <property type="protein sequence ID" value="WES09613.1"/>
    <property type="molecule type" value="Genomic_DNA"/>
</dbReference>
<keyword evidence="1" id="KW-0472">Membrane</keyword>